<dbReference type="SUPFAM" id="SSF51695">
    <property type="entry name" value="PLC-like phosphodiesterases"/>
    <property type="match status" value="1"/>
</dbReference>
<dbReference type="EMBL" id="JASWJB010000455">
    <property type="protein sequence ID" value="KAK2590307.1"/>
    <property type="molecule type" value="Genomic_DNA"/>
</dbReference>
<dbReference type="InterPro" id="IPR016674">
    <property type="entry name" value="SMase_D/PLipase_D"/>
</dbReference>
<protein>
    <recommendedName>
        <fullName evidence="3">Phospholipase D</fullName>
    </recommendedName>
</protein>
<dbReference type="GO" id="GO:0008081">
    <property type="term" value="F:phosphoric diester hydrolase activity"/>
    <property type="evidence" value="ECO:0007669"/>
    <property type="project" value="InterPro"/>
</dbReference>
<organism evidence="1 2">
    <name type="scientific">Conoideocrella luteorostrata</name>
    <dbReference type="NCBI Taxonomy" id="1105319"/>
    <lineage>
        <taxon>Eukaryota</taxon>
        <taxon>Fungi</taxon>
        <taxon>Dikarya</taxon>
        <taxon>Ascomycota</taxon>
        <taxon>Pezizomycotina</taxon>
        <taxon>Sordariomycetes</taxon>
        <taxon>Hypocreomycetidae</taxon>
        <taxon>Hypocreales</taxon>
        <taxon>Clavicipitaceae</taxon>
        <taxon>Conoideocrella</taxon>
    </lineage>
</organism>
<reference evidence="1" key="1">
    <citation type="submission" date="2023-06" db="EMBL/GenBank/DDBJ databases">
        <title>Conoideocrella luteorostrata (Hypocreales: Clavicipitaceae), a potential biocontrol fungus for elongate hemlock scale in United States Christmas tree production areas.</title>
        <authorList>
            <person name="Barrett H."/>
            <person name="Lovett B."/>
            <person name="Macias A.M."/>
            <person name="Stajich J.E."/>
            <person name="Kasson M.T."/>
        </authorList>
    </citation>
    <scope>NUCLEOTIDE SEQUENCE</scope>
    <source>
        <strain evidence="1">ARSEF 14590</strain>
    </source>
</reference>
<gene>
    <name evidence="1" type="ORF">QQS21_012001</name>
</gene>
<dbReference type="GO" id="GO:0004620">
    <property type="term" value="F:phospholipase activity"/>
    <property type="evidence" value="ECO:0007669"/>
    <property type="project" value="InterPro"/>
</dbReference>
<dbReference type="Proteomes" id="UP001251528">
    <property type="component" value="Unassembled WGS sequence"/>
</dbReference>
<accession>A0AAJ0FN16</accession>
<proteinExistence type="predicted"/>
<comment type="caution">
    <text evidence="1">The sequence shown here is derived from an EMBL/GenBank/DDBJ whole genome shotgun (WGS) entry which is preliminary data.</text>
</comment>
<evidence type="ECO:0000313" key="2">
    <source>
        <dbReference type="Proteomes" id="UP001251528"/>
    </source>
</evidence>
<dbReference type="Gene3D" id="3.20.20.190">
    <property type="entry name" value="Phosphatidylinositol (PI) phosphodiesterase"/>
    <property type="match status" value="1"/>
</dbReference>
<sequence length="275" mass="30824">MTAPKPHGPRPFYAIAHRVLTSDGVKDAVAMGANALEIDVFARKETGWWADHDGVPGSAGDYLIDLFEYIARQRRDGGNIIFVWLDIKNPDHCDSKFPLCSIDTLRDNARNILEMHGISVLYGFESTDGAAYRQIQQDLTYMEAVNVNGKLSDVVQAFNRVGPAKVAQRTLAYGYFYLPFEFGDCTEERFYTCTELSKAVKSKEIALSFGWTSTAGQGKFVNKLLDAGIDGLIFGFKATHFFDHGDTRSAFRDIMSWIATHPKRRYLANVADNPW</sequence>
<dbReference type="GO" id="GO:0016042">
    <property type="term" value="P:lipid catabolic process"/>
    <property type="evidence" value="ECO:0007669"/>
    <property type="project" value="InterPro"/>
</dbReference>
<keyword evidence="2" id="KW-1185">Reference proteome</keyword>
<evidence type="ECO:0008006" key="3">
    <source>
        <dbReference type="Google" id="ProtNLM"/>
    </source>
</evidence>
<name>A0AAJ0FN16_9HYPO</name>
<dbReference type="InterPro" id="IPR017946">
    <property type="entry name" value="PLC-like_Pdiesterase_TIM-brl"/>
</dbReference>
<dbReference type="AlphaFoldDB" id="A0AAJ0FN16"/>
<dbReference type="PIRSF" id="PIRSF016632">
    <property type="entry name" value="Phospholipase_actinobac/fun"/>
    <property type="match status" value="1"/>
</dbReference>
<evidence type="ECO:0000313" key="1">
    <source>
        <dbReference type="EMBL" id="KAK2590307.1"/>
    </source>
</evidence>